<feature type="domain" description="HTH lysR-type" evidence="5">
    <location>
        <begin position="1"/>
        <end position="59"/>
    </location>
</feature>
<proteinExistence type="inferred from homology"/>
<dbReference type="GO" id="GO:0003700">
    <property type="term" value="F:DNA-binding transcription factor activity"/>
    <property type="evidence" value="ECO:0007669"/>
    <property type="project" value="InterPro"/>
</dbReference>
<name>A0A6N7PY57_9BACT</name>
<keyword evidence="3" id="KW-0238">DNA-binding</keyword>
<organism evidence="6 7">
    <name type="scientific">Polyangium spumosum</name>
    <dbReference type="NCBI Taxonomy" id="889282"/>
    <lineage>
        <taxon>Bacteria</taxon>
        <taxon>Pseudomonadati</taxon>
        <taxon>Myxococcota</taxon>
        <taxon>Polyangia</taxon>
        <taxon>Polyangiales</taxon>
        <taxon>Polyangiaceae</taxon>
        <taxon>Polyangium</taxon>
    </lineage>
</organism>
<dbReference type="InterPro" id="IPR005119">
    <property type="entry name" value="LysR_subst-bd"/>
</dbReference>
<dbReference type="InterPro" id="IPR000847">
    <property type="entry name" value="LysR_HTH_N"/>
</dbReference>
<keyword evidence="7" id="KW-1185">Reference proteome</keyword>
<dbReference type="SUPFAM" id="SSF46785">
    <property type="entry name" value="Winged helix' DNA-binding domain"/>
    <property type="match status" value="1"/>
</dbReference>
<dbReference type="PROSITE" id="PS50931">
    <property type="entry name" value="HTH_LYSR"/>
    <property type="match status" value="1"/>
</dbReference>
<dbReference type="InterPro" id="IPR036388">
    <property type="entry name" value="WH-like_DNA-bd_sf"/>
</dbReference>
<protein>
    <submittedName>
        <fullName evidence="6">LysR family transcriptional regulator</fullName>
    </submittedName>
</protein>
<keyword evidence="4" id="KW-0804">Transcription</keyword>
<evidence type="ECO:0000259" key="5">
    <source>
        <dbReference type="PROSITE" id="PS50931"/>
    </source>
</evidence>
<dbReference type="RefSeq" id="WP_153823903.1">
    <property type="nucleotide sequence ID" value="NZ_WJIE01000015.1"/>
</dbReference>
<reference evidence="6 7" key="1">
    <citation type="submission" date="2019-10" db="EMBL/GenBank/DDBJ databases">
        <title>A soil myxobacterium in the family Polyangiaceae.</title>
        <authorList>
            <person name="Li Y."/>
            <person name="Wang J."/>
        </authorList>
    </citation>
    <scope>NUCLEOTIDE SEQUENCE [LARGE SCALE GENOMIC DNA]</scope>
    <source>
        <strain evidence="6 7">DSM 14734</strain>
    </source>
</reference>
<evidence type="ECO:0000256" key="2">
    <source>
        <dbReference type="ARBA" id="ARBA00023015"/>
    </source>
</evidence>
<evidence type="ECO:0000256" key="4">
    <source>
        <dbReference type="ARBA" id="ARBA00023163"/>
    </source>
</evidence>
<dbReference type="GO" id="GO:0043565">
    <property type="term" value="F:sequence-specific DNA binding"/>
    <property type="evidence" value="ECO:0007669"/>
    <property type="project" value="TreeGrafter"/>
</dbReference>
<dbReference type="OrthoDB" id="5502509at2"/>
<dbReference type="Gene3D" id="1.10.10.10">
    <property type="entry name" value="Winged helix-like DNA-binding domain superfamily/Winged helix DNA-binding domain"/>
    <property type="match status" value="1"/>
</dbReference>
<dbReference type="PANTHER" id="PTHR30537">
    <property type="entry name" value="HTH-TYPE TRANSCRIPTIONAL REGULATOR"/>
    <property type="match status" value="1"/>
</dbReference>
<comment type="caution">
    <text evidence="6">The sequence shown here is derived from an EMBL/GenBank/DDBJ whole genome shotgun (WGS) entry which is preliminary data.</text>
</comment>
<dbReference type="InterPro" id="IPR058163">
    <property type="entry name" value="LysR-type_TF_proteobact-type"/>
</dbReference>
<evidence type="ECO:0000256" key="3">
    <source>
        <dbReference type="ARBA" id="ARBA00023125"/>
    </source>
</evidence>
<evidence type="ECO:0000313" key="6">
    <source>
        <dbReference type="EMBL" id="MRG97122.1"/>
    </source>
</evidence>
<accession>A0A6N7PY57</accession>
<dbReference type="SUPFAM" id="SSF53850">
    <property type="entry name" value="Periplasmic binding protein-like II"/>
    <property type="match status" value="1"/>
</dbReference>
<dbReference type="AlphaFoldDB" id="A0A6N7PY57"/>
<dbReference type="GO" id="GO:0006351">
    <property type="term" value="P:DNA-templated transcription"/>
    <property type="evidence" value="ECO:0007669"/>
    <property type="project" value="TreeGrafter"/>
</dbReference>
<dbReference type="Pfam" id="PF03466">
    <property type="entry name" value="LysR_substrate"/>
    <property type="match status" value="1"/>
</dbReference>
<dbReference type="Gene3D" id="3.40.190.290">
    <property type="match status" value="1"/>
</dbReference>
<evidence type="ECO:0000256" key="1">
    <source>
        <dbReference type="ARBA" id="ARBA00009437"/>
    </source>
</evidence>
<gene>
    <name evidence="6" type="ORF">GF068_35125</name>
</gene>
<evidence type="ECO:0000313" key="7">
    <source>
        <dbReference type="Proteomes" id="UP000440224"/>
    </source>
</evidence>
<dbReference type="InterPro" id="IPR036390">
    <property type="entry name" value="WH_DNA-bd_sf"/>
</dbReference>
<dbReference type="Pfam" id="PF00126">
    <property type="entry name" value="HTH_1"/>
    <property type="match status" value="1"/>
</dbReference>
<comment type="similarity">
    <text evidence="1">Belongs to the LysR transcriptional regulatory family.</text>
</comment>
<dbReference type="PANTHER" id="PTHR30537:SF3">
    <property type="entry name" value="TRANSCRIPTIONAL REGULATORY PROTEIN"/>
    <property type="match status" value="1"/>
</dbReference>
<sequence length="287" mass="30771">MISSWDDLRHLEALERLGSAGAAGRELGVAASTVYRRIAALEQSVGFTCLVRGKGVTPAGRELAELARCTGTSLRGIAQRAKEQREEARGSVTLTTVDGFAPLLMAPLAELSASYPSLRVHVHISDAGLSLRKNQAELGLSLVQTPPSTLIGRKLFPIRFGVYGTATHVDAPERARWVVLGPPLEGSWLGRWENQHVPSGKIAAATASRRLFVDLVAAGVGIGLVPAPLAELRSELVELTSYRPLTAGLERPAWLLFPPELRQDVRVSTVAKVVAKHLTRSTAATSR</sequence>
<dbReference type="EMBL" id="WJIE01000015">
    <property type="protein sequence ID" value="MRG97122.1"/>
    <property type="molecule type" value="Genomic_DNA"/>
</dbReference>
<dbReference type="Proteomes" id="UP000440224">
    <property type="component" value="Unassembled WGS sequence"/>
</dbReference>
<keyword evidence="2" id="KW-0805">Transcription regulation</keyword>